<name>A0A423W8K9_CYTCH</name>
<proteinExistence type="predicted"/>
<comment type="caution">
    <text evidence="2">The sequence shown here is derived from an EMBL/GenBank/DDBJ whole genome shotgun (WGS) entry which is preliminary data.</text>
</comment>
<accession>A0A423W8K9</accession>
<evidence type="ECO:0000313" key="2">
    <source>
        <dbReference type="EMBL" id="ROV99647.1"/>
    </source>
</evidence>
<dbReference type="STRING" id="252740.A0A423W8K9"/>
<keyword evidence="3" id="KW-1185">Reference proteome</keyword>
<sequence>MGTMASFSSLPVEIVQEVVHYLTHDWVGLNGPAVHDDPPPQGIFRSWRKVDGASKYAPVSKTWQDAVERETFAELHLGLARLAEADAIINAVPRRQKYVRSIWLNVQLPSRQTADTTEGDNQILQDTFRAFLSTLRHWTPGPPVSLQLHAYALTDKARWNDAPGRSTMPQPSPHPLLELLDYDEIMSCVPVNFVTEFGMERNRVFGRRISPASVCALLARLPACRKISLNNWWDNGDDNADVRNAFGKAVRNITHPIDYFHIAGSYSDDVDSRPTQQPETGHDELSESLGLLSLRVQKLDLYTIVVSDDLFLQHPSSSQSPSPPAHWERLEHLALCYPPVTPAGTRLFAADSNVTQSFLQRRYLAGAHAALEMPLLKSMTLVADLKAGEEWHKFCYLCGPKKRRKTAAVKKTATAIWTSSSGFVPDDEVLDAWKAVPRKDIMDTELVVQVLDDEHAI</sequence>
<dbReference type="EMBL" id="LJZO01000010">
    <property type="protein sequence ID" value="ROV99647.1"/>
    <property type="molecule type" value="Genomic_DNA"/>
</dbReference>
<dbReference type="InterPro" id="IPR046676">
    <property type="entry name" value="DUF6546"/>
</dbReference>
<reference evidence="2 3" key="1">
    <citation type="submission" date="2015-09" db="EMBL/GenBank/DDBJ databases">
        <title>Host preference determinants of Valsa canker pathogens revealed by comparative genomics.</title>
        <authorList>
            <person name="Yin Z."/>
            <person name="Huang L."/>
        </authorList>
    </citation>
    <scope>NUCLEOTIDE SEQUENCE [LARGE SCALE GENOMIC DNA]</scope>
    <source>
        <strain evidence="2 3">YSFL</strain>
    </source>
</reference>
<dbReference type="Proteomes" id="UP000284375">
    <property type="component" value="Unassembled WGS sequence"/>
</dbReference>
<dbReference type="Pfam" id="PF20183">
    <property type="entry name" value="DUF6546"/>
    <property type="match status" value="1"/>
</dbReference>
<dbReference type="OrthoDB" id="4802432at2759"/>
<organism evidence="2 3">
    <name type="scientific">Cytospora chrysosperma</name>
    <name type="common">Cytospora canker fungus</name>
    <name type="synonym">Sphaeria chrysosperma</name>
    <dbReference type="NCBI Taxonomy" id="252740"/>
    <lineage>
        <taxon>Eukaryota</taxon>
        <taxon>Fungi</taxon>
        <taxon>Dikarya</taxon>
        <taxon>Ascomycota</taxon>
        <taxon>Pezizomycotina</taxon>
        <taxon>Sordariomycetes</taxon>
        <taxon>Sordariomycetidae</taxon>
        <taxon>Diaporthales</taxon>
        <taxon>Cytosporaceae</taxon>
        <taxon>Cytospora</taxon>
    </lineage>
</organism>
<protein>
    <recommendedName>
        <fullName evidence="1">DUF6546 domain-containing protein</fullName>
    </recommendedName>
</protein>
<dbReference type="AlphaFoldDB" id="A0A423W8K9"/>
<feature type="domain" description="DUF6546" evidence="1">
    <location>
        <begin position="272"/>
        <end position="447"/>
    </location>
</feature>
<gene>
    <name evidence="2" type="ORF">VSDG_03079</name>
</gene>
<evidence type="ECO:0000313" key="3">
    <source>
        <dbReference type="Proteomes" id="UP000284375"/>
    </source>
</evidence>
<evidence type="ECO:0000259" key="1">
    <source>
        <dbReference type="Pfam" id="PF20183"/>
    </source>
</evidence>